<comment type="caution">
    <text evidence="1">The sequence shown here is derived from an EMBL/GenBank/DDBJ whole genome shotgun (WGS) entry which is preliminary data.</text>
</comment>
<evidence type="ECO:0000313" key="2">
    <source>
        <dbReference type="Proteomes" id="UP000003438"/>
    </source>
</evidence>
<name>D1PPZ4_9FIRM</name>
<dbReference type="Proteomes" id="UP000003438">
    <property type="component" value="Unassembled WGS sequence"/>
</dbReference>
<dbReference type="STRING" id="411471.SUBVAR_06461"/>
<reference evidence="1" key="1">
    <citation type="submission" date="2009-12" db="EMBL/GenBank/DDBJ databases">
        <authorList>
            <person name="Weinstock G."/>
            <person name="Sodergren E."/>
            <person name="Clifton S."/>
            <person name="Fulton L."/>
            <person name="Fulton B."/>
            <person name="Courtney L."/>
            <person name="Fronick C."/>
            <person name="Harrison M."/>
            <person name="Strong C."/>
            <person name="Farmer C."/>
            <person name="Delahaunty K."/>
            <person name="Markovic C."/>
            <person name="Hall O."/>
            <person name="Minx P."/>
            <person name="Tomlinson C."/>
            <person name="Mitreva M."/>
            <person name="Nelson J."/>
            <person name="Hou S."/>
            <person name="Wollam A."/>
            <person name="Pepin K.H."/>
            <person name="Johnson M."/>
            <person name="Bhonagiri V."/>
            <person name="Nash W.E."/>
            <person name="Warren W."/>
            <person name="Chinwalla A."/>
            <person name="Mardis E.R."/>
            <person name="Wilson R.K."/>
        </authorList>
    </citation>
    <scope>NUCLEOTIDE SEQUENCE [LARGE SCALE GENOMIC DNA]</scope>
    <source>
        <strain evidence="1">DSM 15176</strain>
    </source>
</reference>
<dbReference type="HOGENOM" id="CLU_3123470_0_0_9"/>
<sequence>MSPAGNTAFHQCATPVFGFFSFVSRSRGRSVCIFAHFDRDGLRIAIEKTA</sequence>
<dbReference type="AlphaFoldDB" id="D1PPZ4"/>
<gene>
    <name evidence="1" type="ORF">SUBVAR_06461</name>
</gene>
<evidence type="ECO:0000313" key="1">
    <source>
        <dbReference type="EMBL" id="EFB75340.1"/>
    </source>
</evidence>
<keyword evidence="2" id="KW-1185">Reference proteome</keyword>
<proteinExistence type="predicted"/>
<accession>D1PPZ4</accession>
<dbReference type="EMBL" id="ACBY02000029">
    <property type="protein sequence ID" value="EFB75340.1"/>
    <property type="molecule type" value="Genomic_DNA"/>
</dbReference>
<protein>
    <submittedName>
        <fullName evidence="1">Uncharacterized protein</fullName>
    </submittedName>
</protein>
<organism evidence="1 2">
    <name type="scientific">Subdoligranulum variabile DSM 15176</name>
    <dbReference type="NCBI Taxonomy" id="411471"/>
    <lineage>
        <taxon>Bacteria</taxon>
        <taxon>Bacillati</taxon>
        <taxon>Bacillota</taxon>
        <taxon>Clostridia</taxon>
        <taxon>Eubacteriales</taxon>
        <taxon>Oscillospiraceae</taxon>
        <taxon>Subdoligranulum</taxon>
    </lineage>
</organism>